<accession>A0A8V5FRR3</accession>
<protein>
    <submittedName>
        <fullName evidence="1">Uncharacterized protein</fullName>
    </submittedName>
</protein>
<dbReference type="AlphaFoldDB" id="A0A8V5FRR3"/>
<reference evidence="1" key="1">
    <citation type="submission" date="2020-03" db="EMBL/GenBank/DDBJ databases">
        <title>Melopsittacus undulatus (budgerigar) genome, bMelUnd1, maternal haplotype with Z.</title>
        <authorList>
            <person name="Gedman G."/>
            <person name="Mountcastle J."/>
            <person name="Haase B."/>
            <person name="Formenti G."/>
            <person name="Wright T."/>
            <person name="Apodaca J."/>
            <person name="Pelan S."/>
            <person name="Chow W."/>
            <person name="Rhie A."/>
            <person name="Howe K."/>
            <person name="Fedrigo O."/>
            <person name="Jarvis E.D."/>
        </authorList>
    </citation>
    <scope>NUCLEOTIDE SEQUENCE [LARGE SCALE GENOMIC DNA]</scope>
</reference>
<dbReference type="Ensembl" id="ENSMUNT00000033142.1">
    <property type="protein sequence ID" value="ENSMUNP00000028568.1"/>
    <property type="gene ID" value="ENSMUNG00000002777.2"/>
</dbReference>
<keyword evidence="2" id="KW-1185">Reference proteome</keyword>
<sequence length="131" mass="14320">MLENGSLRNCCDPGGRVRFGLAEREEEEAAAGGAPRPAWVVTALSSVLIFTTVVDILGNLLVIVSVFKNRKLRNAGRRQLVSDPGLPAEHQAHCCAHLPSTERFMSHFSARWRRLKAPSTGMGAPGEWSRL</sequence>
<reference evidence="1" key="3">
    <citation type="submission" date="2025-09" db="UniProtKB">
        <authorList>
            <consortium name="Ensembl"/>
        </authorList>
    </citation>
    <scope>IDENTIFICATION</scope>
</reference>
<proteinExistence type="predicted"/>
<gene>
    <name evidence="1" type="primary">LOC101877508</name>
</gene>
<reference evidence="1" key="2">
    <citation type="submission" date="2025-08" db="UniProtKB">
        <authorList>
            <consortium name="Ensembl"/>
        </authorList>
    </citation>
    <scope>IDENTIFICATION</scope>
</reference>
<organism evidence="1 2">
    <name type="scientific">Melopsittacus undulatus</name>
    <name type="common">Budgerigar</name>
    <name type="synonym">Psittacus undulatus</name>
    <dbReference type="NCBI Taxonomy" id="13146"/>
    <lineage>
        <taxon>Eukaryota</taxon>
        <taxon>Metazoa</taxon>
        <taxon>Chordata</taxon>
        <taxon>Craniata</taxon>
        <taxon>Vertebrata</taxon>
        <taxon>Euteleostomi</taxon>
        <taxon>Archelosauria</taxon>
        <taxon>Archosauria</taxon>
        <taxon>Dinosauria</taxon>
        <taxon>Saurischia</taxon>
        <taxon>Theropoda</taxon>
        <taxon>Coelurosauria</taxon>
        <taxon>Aves</taxon>
        <taxon>Neognathae</taxon>
        <taxon>Neoaves</taxon>
        <taxon>Telluraves</taxon>
        <taxon>Australaves</taxon>
        <taxon>Psittaciformes</taxon>
        <taxon>Psittaculidae</taxon>
        <taxon>Melopsittacus</taxon>
    </lineage>
</organism>
<evidence type="ECO:0000313" key="2">
    <source>
        <dbReference type="Proteomes" id="UP000694405"/>
    </source>
</evidence>
<evidence type="ECO:0000313" key="1">
    <source>
        <dbReference type="Ensembl" id="ENSMUNP00000028568.1"/>
    </source>
</evidence>
<dbReference type="Proteomes" id="UP000694405">
    <property type="component" value="Chromosome 2"/>
</dbReference>
<name>A0A8V5FRR3_MELUD</name>